<proteinExistence type="predicted"/>
<feature type="domain" description="FAD-dependent urate hydroxylase HpyO/Asp monooxygenase CreE-like FAD/NAD(P)-binding" evidence="1">
    <location>
        <begin position="8"/>
        <end position="149"/>
    </location>
</feature>
<evidence type="ECO:0000313" key="3">
    <source>
        <dbReference type="Proteomes" id="UP000292507"/>
    </source>
</evidence>
<dbReference type="PANTHER" id="PTHR38663">
    <property type="match status" value="1"/>
</dbReference>
<organism evidence="2 3">
    <name type="scientific">Blastococcus saxobsidens</name>
    <dbReference type="NCBI Taxonomy" id="138336"/>
    <lineage>
        <taxon>Bacteria</taxon>
        <taxon>Bacillati</taxon>
        <taxon>Actinomycetota</taxon>
        <taxon>Actinomycetes</taxon>
        <taxon>Geodermatophilales</taxon>
        <taxon>Geodermatophilaceae</taxon>
        <taxon>Blastococcus</taxon>
    </lineage>
</organism>
<dbReference type="Gene3D" id="3.50.50.60">
    <property type="entry name" value="FAD/NAD(P)-binding domain"/>
    <property type="match status" value="1"/>
</dbReference>
<dbReference type="PRINTS" id="PR00368">
    <property type="entry name" value="FADPNR"/>
</dbReference>
<protein>
    <submittedName>
        <fullName evidence="2">FAD-NAD(P)-binding protein</fullName>
    </submittedName>
</protein>
<dbReference type="InterPro" id="IPR038732">
    <property type="entry name" value="HpyO/CreE_NAD-binding"/>
</dbReference>
<comment type="caution">
    <text evidence="2">The sequence shown here is derived from an EMBL/GenBank/DDBJ whole genome shotgun (WGS) entry which is preliminary data.</text>
</comment>
<evidence type="ECO:0000313" key="2">
    <source>
        <dbReference type="EMBL" id="RZU33500.1"/>
    </source>
</evidence>
<dbReference type="SUPFAM" id="SSF51905">
    <property type="entry name" value="FAD/NAD(P)-binding domain"/>
    <property type="match status" value="2"/>
</dbReference>
<sequence length="391" mass="40132">MTPPEVLVVGAGPHGLTAACYLLAADPTLTGRLAVADPRPWLAAWDARSAALELLALRSACVHHPHPEPYALLDWAETAGRTAEFSGPAGAPTASLFADFCRSLVGRYELGPARIPHAVTGLHPRTDGGVDVELSGDRLRVRSVVLAGGFARRHAPVAAAVHSADVDLSAVRAGQVVVVLGGGLTAAQLALCAAERGARVLLVVRAPLRARLMDVDAGWLGAELPRFAALPPAARAEEVRGARPGTVPAAVRDALVDHPRIRVHVGTVAGTSPCCVQLDGGREIAADHIWLGTGYAYDVGTEPLTAGLAAEAPVEVVDGLPVLGPDLSWAGTSVHLSGGLAALELGPAARGLAGARMAAERYTAAITGVALTRRQYPAPEPSVPFPSPGPS</sequence>
<evidence type="ECO:0000259" key="1">
    <source>
        <dbReference type="Pfam" id="PF13454"/>
    </source>
</evidence>
<dbReference type="InterPro" id="IPR036188">
    <property type="entry name" value="FAD/NAD-bd_sf"/>
</dbReference>
<dbReference type="OrthoDB" id="370110at2"/>
<keyword evidence="3" id="KW-1185">Reference proteome</keyword>
<name>A0A4Q7Y922_9ACTN</name>
<dbReference type="PRINTS" id="PR00469">
    <property type="entry name" value="PNDRDTASEII"/>
</dbReference>
<accession>A0A4Q7Y922</accession>
<dbReference type="AlphaFoldDB" id="A0A4Q7Y922"/>
<dbReference type="PANTHER" id="PTHR38663:SF1">
    <property type="entry name" value="L-ORNITHINE N(5)-MONOOXYGENASE"/>
    <property type="match status" value="1"/>
</dbReference>
<dbReference type="EMBL" id="SHKV01000001">
    <property type="protein sequence ID" value="RZU33500.1"/>
    <property type="molecule type" value="Genomic_DNA"/>
</dbReference>
<dbReference type="Pfam" id="PF13454">
    <property type="entry name" value="NAD_binding_9"/>
    <property type="match status" value="1"/>
</dbReference>
<dbReference type="Proteomes" id="UP000292507">
    <property type="component" value="Unassembled WGS sequence"/>
</dbReference>
<gene>
    <name evidence="2" type="ORF">BKA19_3232</name>
</gene>
<dbReference type="RefSeq" id="WP_104526872.1">
    <property type="nucleotide sequence ID" value="NZ_POQT01000002.1"/>
</dbReference>
<reference evidence="2 3" key="1">
    <citation type="submission" date="2019-02" db="EMBL/GenBank/DDBJ databases">
        <title>Sequencing the genomes of 1000 actinobacteria strains.</title>
        <authorList>
            <person name="Klenk H.-P."/>
        </authorList>
    </citation>
    <scope>NUCLEOTIDE SEQUENCE [LARGE SCALE GENOMIC DNA]</scope>
    <source>
        <strain evidence="2 3">DSM 44509</strain>
    </source>
</reference>